<protein>
    <submittedName>
        <fullName evidence="1">Uncharacterized protein</fullName>
    </submittedName>
</protein>
<organism evidence="1 2">
    <name type="scientific">Mycolicibacter longobardus</name>
    <dbReference type="NCBI Taxonomy" id="1108812"/>
    <lineage>
        <taxon>Bacteria</taxon>
        <taxon>Bacillati</taxon>
        <taxon>Actinomycetota</taxon>
        <taxon>Actinomycetes</taxon>
        <taxon>Mycobacteriales</taxon>
        <taxon>Mycobacteriaceae</taxon>
        <taxon>Mycolicibacter</taxon>
    </lineage>
</organism>
<evidence type="ECO:0000313" key="2">
    <source>
        <dbReference type="Proteomes" id="UP000193866"/>
    </source>
</evidence>
<sequence>MVGHWFRTAEAPGQFGLGREISCGHTDGLLGGAGPGSGCRLDYLQSGGWQGESFFELPDSSCGFQELGIQMRLIEDHYRIERE</sequence>
<keyword evidence="2" id="KW-1185">Reference proteome</keyword>
<accession>A0A1X1YKL6</accession>
<reference evidence="1 2" key="1">
    <citation type="submission" date="2016-01" db="EMBL/GenBank/DDBJ databases">
        <title>The new phylogeny of the genus Mycobacterium.</title>
        <authorList>
            <person name="Tarcisio F."/>
            <person name="Conor M."/>
            <person name="Antonella G."/>
            <person name="Elisabetta G."/>
            <person name="Giulia F.S."/>
            <person name="Sara T."/>
            <person name="Anna F."/>
            <person name="Clotilde B."/>
            <person name="Roberto B."/>
            <person name="Veronica D.S."/>
            <person name="Fabio R."/>
            <person name="Monica P."/>
            <person name="Olivier J."/>
            <person name="Enrico T."/>
            <person name="Nicola S."/>
        </authorList>
    </citation>
    <scope>NUCLEOTIDE SEQUENCE [LARGE SCALE GENOMIC DNA]</scope>
    <source>
        <strain evidence="1 2">DSM 45394</strain>
    </source>
</reference>
<comment type="caution">
    <text evidence="1">The sequence shown here is derived from an EMBL/GenBank/DDBJ whole genome shotgun (WGS) entry which is preliminary data.</text>
</comment>
<proteinExistence type="predicted"/>
<name>A0A1X1YKL6_9MYCO</name>
<evidence type="ECO:0000313" key="1">
    <source>
        <dbReference type="EMBL" id="ORW11570.1"/>
    </source>
</evidence>
<dbReference type="EMBL" id="LQPG01000017">
    <property type="protein sequence ID" value="ORW11570.1"/>
    <property type="molecule type" value="Genomic_DNA"/>
</dbReference>
<dbReference type="Proteomes" id="UP000193866">
    <property type="component" value="Unassembled WGS sequence"/>
</dbReference>
<dbReference type="AlphaFoldDB" id="A0A1X1YKL6"/>
<gene>
    <name evidence="1" type="ORF">AWC16_10820</name>
</gene>